<evidence type="ECO:0008006" key="4">
    <source>
        <dbReference type="Google" id="ProtNLM"/>
    </source>
</evidence>
<keyword evidence="1" id="KW-0812">Transmembrane</keyword>
<evidence type="ECO:0000313" key="3">
    <source>
        <dbReference type="Proteomes" id="UP001320544"/>
    </source>
</evidence>
<keyword evidence="1" id="KW-1133">Transmembrane helix</keyword>
<sequence>MIARLYRIIPLVIVLAIIALAVYFVVSYRSSPNRAKEVLIKSFTWLTGILSGFFALASLYALLERNYFALDIMASFLAVTLIALGIVLVCKAVFLKHHPQYRKKPMKTEKKRRLR</sequence>
<organism evidence="2 3">
    <name type="scientific">Raoultibacter timonensis</name>
    <dbReference type="NCBI Taxonomy" id="1907662"/>
    <lineage>
        <taxon>Bacteria</taxon>
        <taxon>Bacillati</taxon>
        <taxon>Actinomycetota</taxon>
        <taxon>Coriobacteriia</taxon>
        <taxon>Eggerthellales</taxon>
        <taxon>Eggerthellaceae</taxon>
        <taxon>Raoultibacter</taxon>
    </lineage>
</organism>
<keyword evidence="3" id="KW-1185">Reference proteome</keyword>
<feature type="transmembrane region" description="Helical" evidence="1">
    <location>
        <begin position="72"/>
        <end position="94"/>
    </location>
</feature>
<evidence type="ECO:0000256" key="1">
    <source>
        <dbReference type="SAM" id="Phobius"/>
    </source>
</evidence>
<protein>
    <recommendedName>
        <fullName evidence="4">Guanylate cyclase</fullName>
    </recommendedName>
</protein>
<evidence type="ECO:0000313" key="2">
    <source>
        <dbReference type="EMBL" id="BDE96588.1"/>
    </source>
</evidence>
<gene>
    <name evidence="2" type="ORF">CE91St30_19210</name>
</gene>
<reference evidence="2 3" key="1">
    <citation type="submission" date="2022-01" db="EMBL/GenBank/DDBJ databases">
        <title>Novel bile acid biosynthetic pathways are enriched in the microbiome of centenarians.</title>
        <authorList>
            <person name="Sato Y."/>
            <person name="Atarashi K."/>
            <person name="Plichta R.D."/>
            <person name="Arai Y."/>
            <person name="Sasajima S."/>
            <person name="Kearney M.S."/>
            <person name="Suda W."/>
            <person name="Takeshita K."/>
            <person name="Sasaki T."/>
            <person name="Okamoto S."/>
            <person name="Skelly N.A."/>
            <person name="Okamura Y."/>
            <person name="Vlamakis H."/>
            <person name="Li Y."/>
            <person name="Tanoue T."/>
            <person name="Takei H."/>
            <person name="Nittono H."/>
            <person name="Narushima S."/>
            <person name="Irie J."/>
            <person name="Itoh H."/>
            <person name="Moriya K."/>
            <person name="Sugiura Y."/>
            <person name="Suematsu M."/>
            <person name="Moritoki N."/>
            <person name="Shibata S."/>
            <person name="Littman R.D."/>
            <person name="Fischbach A.M."/>
            <person name="Uwamino Y."/>
            <person name="Inoue T."/>
            <person name="Honda A."/>
            <person name="Hattori M."/>
            <person name="Murai T."/>
            <person name="Xavier J.R."/>
            <person name="Hirose N."/>
            <person name="Honda K."/>
        </authorList>
    </citation>
    <scope>NUCLEOTIDE SEQUENCE [LARGE SCALE GENOMIC DNA]</scope>
    <source>
        <strain evidence="2 3">CE91-St30</strain>
    </source>
</reference>
<dbReference type="EMBL" id="AP025564">
    <property type="protein sequence ID" value="BDE96588.1"/>
    <property type="molecule type" value="Genomic_DNA"/>
</dbReference>
<feature type="transmembrane region" description="Helical" evidence="1">
    <location>
        <begin position="6"/>
        <end position="26"/>
    </location>
</feature>
<dbReference type="Proteomes" id="UP001320544">
    <property type="component" value="Chromosome"/>
</dbReference>
<keyword evidence="1" id="KW-0472">Membrane</keyword>
<accession>A0ABM7WJR6</accession>
<dbReference type="RefSeq" id="WP_102379505.1">
    <property type="nucleotide sequence ID" value="NZ_AP025564.1"/>
</dbReference>
<name>A0ABM7WJR6_9ACTN</name>
<feature type="transmembrane region" description="Helical" evidence="1">
    <location>
        <begin position="38"/>
        <end position="60"/>
    </location>
</feature>
<proteinExistence type="predicted"/>